<dbReference type="AlphaFoldDB" id="A0AAV1EE55"/>
<dbReference type="Pfam" id="PF08268">
    <property type="entry name" value="FBA_3"/>
    <property type="match status" value="2"/>
</dbReference>
<dbReference type="Pfam" id="PF00646">
    <property type="entry name" value="F-box"/>
    <property type="match status" value="2"/>
</dbReference>
<dbReference type="Gene3D" id="1.20.1280.50">
    <property type="match status" value="2"/>
</dbReference>
<dbReference type="InterPro" id="IPR050796">
    <property type="entry name" value="SCF_F-box_component"/>
</dbReference>
<dbReference type="PROSITE" id="PS50181">
    <property type="entry name" value="FBOX"/>
    <property type="match status" value="2"/>
</dbReference>
<reference evidence="3" key="1">
    <citation type="submission" date="2023-03" db="EMBL/GenBank/DDBJ databases">
        <authorList>
            <person name="Julca I."/>
        </authorList>
    </citation>
    <scope>NUCLEOTIDE SEQUENCE</scope>
</reference>
<dbReference type="InterPro" id="IPR001810">
    <property type="entry name" value="F-box_dom"/>
</dbReference>
<dbReference type="Proteomes" id="UP001161247">
    <property type="component" value="Chromosome 9"/>
</dbReference>
<proteinExistence type="predicted"/>
<evidence type="ECO:0000313" key="4">
    <source>
        <dbReference type="Proteomes" id="UP001161247"/>
    </source>
</evidence>
<dbReference type="NCBIfam" id="TIGR01640">
    <property type="entry name" value="F_box_assoc_1"/>
    <property type="match status" value="2"/>
</dbReference>
<evidence type="ECO:0000313" key="3">
    <source>
        <dbReference type="EMBL" id="CAI9117971.1"/>
    </source>
</evidence>
<sequence>MEETLQPINSSSNPNPKKEISDSSVEKSIATLPNEVIIEILTWLPAKTLARFLCVSKSWRALITTPKFIKAHLRNSSGRDDYAHHRVLFRCMTSSGGEAKGYNPNTRYFSLAPVFFGDGKTTIRSTLVEDPVMNSRGSEIIGSANGLLCVGIKRKLFFWNPTIRKFKKLPEFYPHSKPSKKRHVVFEYDEVDGDYRVYFFASYYGSENVLIDVYSRNTNTWRRIQRFCIANWPAVGFLVARGILYWGDPVTYEGVTGLGMVWADLKSETIGIVALPDYAKDVSRLDFGILEGCLAFCCYHPTSHVDLWIMKEDGVKKSWSKVLLVSKFKDSGSKKSCLPIFMSKDGKILFRYWKSLALSDPKAKLVSYPHVSFMGVPWQVELLVESLVLINENDAKGQISDSSFQKSLETLPSELIVEILTWLPAKTLVQFRCVSKSWRDVISSPKFIKSQLKKSSKRDDYARHTVLYRCAKTFGDTRLCSYDTWCFPLASVFFGDVDTTIESSLVEDPFINTRKAEIVAAANGIVCLMVKKDFYFWNPTIRKFKKLPRFHDLPKEAGQIQALFGYYEDEDDHQLCLLAFREKWIAVYSGNTNTWRQIRGFIGRLGEGYFLVRGKVYWGKGTSGKAKIRWFDLKTETYGVLQQPNYGKGTFDMVFGVFLDGLSVFCYHRTSHIDMWIMKENMGKQSWTKVLLVPKLKDPNREVSCQPVFMSKDGRILFDFWKFMALSDPKTKSVSYPRINPMGEPWLTEVVVESLFLVNDHDAKGPMKDPDDDGVVMVQRRLE</sequence>
<organism evidence="3 4">
    <name type="scientific">Oldenlandia corymbosa var. corymbosa</name>
    <dbReference type="NCBI Taxonomy" id="529605"/>
    <lineage>
        <taxon>Eukaryota</taxon>
        <taxon>Viridiplantae</taxon>
        <taxon>Streptophyta</taxon>
        <taxon>Embryophyta</taxon>
        <taxon>Tracheophyta</taxon>
        <taxon>Spermatophyta</taxon>
        <taxon>Magnoliopsida</taxon>
        <taxon>eudicotyledons</taxon>
        <taxon>Gunneridae</taxon>
        <taxon>Pentapetalae</taxon>
        <taxon>asterids</taxon>
        <taxon>lamiids</taxon>
        <taxon>Gentianales</taxon>
        <taxon>Rubiaceae</taxon>
        <taxon>Rubioideae</taxon>
        <taxon>Spermacoceae</taxon>
        <taxon>Hedyotis-Oldenlandia complex</taxon>
        <taxon>Oldenlandia</taxon>
    </lineage>
</organism>
<dbReference type="InterPro" id="IPR013187">
    <property type="entry name" value="F-box-assoc_dom_typ3"/>
</dbReference>
<dbReference type="InterPro" id="IPR036047">
    <property type="entry name" value="F-box-like_dom_sf"/>
</dbReference>
<feature type="region of interest" description="Disordered" evidence="1">
    <location>
        <begin position="1"/>
        <end position="22"/>
    </location>
</feature>
<name>A0AAV1EE55_OLDCO</name>
<dbReference type="EMBL" id="OX459126">
    <property type="protein sequence ID" value="CAI9117971.1"/>
    <property type="molecule type" value="Genomic_DNA"/>
</dbReference>
<dbReference type="PANTHER" id="PTHR31672">
    <property type="entry name" value="BNACNNG10540D PROTEIN"/>
    <property type="match status" value="1"/>
</dbReference>
<feature type="compositionally biased region" description="Polar residues" evidence="1">
    <location>
        <begin position="1"/>
        <end position="15"/>
    </location>
</feature>
<evidence type="ECO:0000256" key="1">
    <source>
        <dbReference type="SAM" id="MobiDB-lite"/>
    </source>
</evidence>
<gene>
    <name evidence="3" type="ORF">OLC1_LOCUS23953</name>
</gene>
<keyword evidence="4" id="KW-1185">Reference proteome</keyword>
<dbReference type="SUPFAM" id="SSF81383">
    <property type="entry name" value="F-box domain"/>
    <property type="match status" value="2"/>
</dbReference>
<dbReference type="SMART" id="SM00256">
    <property type="entry name" value="FBOX"/>
    <property type="match status" value="2"/>
</dbReference>
<feature type="domain" description="F-box" evidence="2">
    <location>
        <begin position="405"/>
        <end position="451"/>
    </location>
</feature>
<protein>
    <submittedName>
        <fullName evidence="3">OLC1v1019465C1</fullName>
    </submittedName>
</protein>
<dbReference type="SUPFAM" id="SSF50965">
    <property type="entry name" value="Galactose oxidase, central domain"/>
    <property type="match status" value="1"/>
</dbReference>
<dbReference type="PANTHER" id="PTHR31672:SF13">
    <property type="entry name" value="F-BOX PROTEIN CPR30-LIKE"/>
    <property type="match status" value="1"/>
</dbReference>
<evidence type="ECO:0000259" key="2">
    <source>
        <dbReference type="PROSITE" id="PS50181"/>
    </source>
</evidence>
<feature type="domain" description="F-box" evidence="2">
    <location>
        <begin position="26"/>
        <end position="72"/>
    </location>
</feature>
<accession>A0AAV1EE55</accession>
<dbReference type="InterPro" id="IPR017451">
    <property type="entry name" value="F-box-assoc_interact_dom"/>
</dbReference>
<dbReference type="InterPro" id="IPR011043">
    <property type="entry name" value="Gal_Oxase/kelch_b-propeller"/>
</dbReference>
<dbReference type="CDD" id="cd22157">
    <property type="entry name" value="F-box_AtFBW1-like"/>
    <property type="match status" value="2"/>
</dbReference>